<organism evidence="3 4">
    <name type="scientific">Neobacillus piezotolerans</name>
    <dbReference type="NCBI Taxonomy" id="2259171"/>
    <lineage>
        <taxon>Bacteria</taxon>
        <taxon>Bacillati</taxon>
        <taxon>Bacillota</taxon>
        <taxon>Bacilli</taxon>
        <taxon>Bacillales</taxon>
        <taxon>Bacillaceae</taxon>
        <taxon>Neobacillus</taxon>
    </lineage>
</organism>
<protein>
    <submittedName>
        <fullName evidence="3">Transglutaminase domain-containing protein</fullName>
    </submittedName>
</protein>
<dbReference type="Proteomes" id="UP000257144">
    <property type="component" value="Unassembled WGS sequence"/>
</dbReference>
<dbReference type="SMART" id="SM00460">
    <property type="entry name" value="TGc"/>
    <property type="match status" value="1"/>
</dbReference>
<feature type="signal peptide" evidence="1">
    <location>
        <begin position="1"/>
        <end position="19"/>
    </location>
</feature>
<keyword evidence="4" id="KW-1185">Reference proteome</keyword>
<dbReference type="InterPro" id="IPR038765">
    <property type="entry name" value="Papain-like_cys_pep_sf"/>
</dbReference>
<name>A0A3D8GT54_9BACI</name>
<feature type="chain" id="PRO_5039649101" evidence="1">
    <location>
        <begin position="20"/>
        <end position="271"/>
    </location>
</feature>
<evidence type="ECO:0000259" key="2">
    <source>
        <dbReference type="SMART" id="SM00460"/>
    </source>
</evidence>
<gene>
    <name evidence="3" type="ORF">DRW41_06560</name>
</gene>
<dbReference type="SUPFAM" id="SSF54001">
    <property type="entry name" value="Cysteine proteinases"/>
    <property type="match status" value="1"/>
</dbReference>
<dbReference type="Pfam" id="PF01841">
    <property type="entry name" value="Transglut_core"/>
    <property type="match status" value="1"/>
</dbReference>
<dbReference type="EMBL" id="QNQT01000002">
    <property type="protein sequence ID" value="RDU37502.1"/>
    <property type="molecule type" value="Genomic_DNA"/>
</dbReference>
<keyword evidence="1" id="KW-0732">Signal</keyword>
<sequence>MRKIIICLCFILFLVPAYSVSSPPEKAAAEAVIQPIDANPIGKGIIGVKYNSQEGKRVKVAIQKSGSVYYYDLPNDGKTNYFPLQMENGSYTISVYEQITGTSYLPVHQSAVNLSLKDPKQVYLQSIQNIAWNKSMRPIKKAAELTSKLKRDEDKVKAIHSYIVKNINYDSQKLKTVQPGYLPSIETTFKDNQGICYDYSSLFAAMLRSQGIPTKVAMGYTPGVNGYHAWNEVYIKELKKWVIIDTTVDAGSKKALSIYKKNSLYTKEKEY</sequence>
<evidence type="ECO:0000313" key="4">
    <source>
        <dbReference type="Proteomes" id="UP000257144"/>
    </source>
</evidence>
<evidence type="ECO:0000256" key="1">
    <source>
        <dbReference type="SAM" id="SignalP"/>
    </source>
</evidence>
<evidence type="ECO:0000313" key="3">
    <source>
        <dbReference type="EMBL" id="RDU37502.1"/>
    </source>
</evidence>
<dbReference type="OrthoDB" id="9787782at2"/>
<dbReference type="PANTHER" id="PTHR33490">
    <property type="entry name" value="BLR5614 PROTEIN-RELATED"/>
    <property type="match status" value="1"/>
</dbReference>
<comment type="caution">
    <text evidence="3">The sequence shown here is derived from an EMBL/GenBank/DDBJ whole genome shotgun (WGS) entry which is preliminary data.</text>
</comment>
<dbReference type="InterPro" id="IPR002931">
    <property type="entry name" value="Transglutaminase-like"/>
</dbReference>
<accession>A0A3D8GT54</accession>
<dbReference type="Gene3D" id="3.10.620.30">
    <property type="match status" value="1"/>
</dbReference>
<proteinExistence type="predicted"/>
<dbReference type="AlphaFoldDB" id="A0A3D8GT54"/>
<feature type="domain" description="Transglutaminase-like" evidence="2">
    <location>
        <begin position="188"/>
        <end position="248"/>
    </location>
</feature>
<reference evidence="3 4" key="1">
    <citation type="submission" date="2018-07" db="EMBL/GenBank/DDBJ databases">
        <title>Bacillus sp. YLB-04 draft genome sequence.</title>
        <authorList>
            <person name="Yu L."/>
            <person name="Tang X."/>
        </authorList>
    </citation>
    <scope>NUCLEOTIDE SEQUENCE [LARGE SCALE GENOMIC DNA]</scope>
    <source>
        <strain evidence="3 4">YLB-04</strain>
    </source>
</reference>